<keyword evidence="2" id="KW-1185">Reference proteome</keyword>
<dbReference type="AlphaFoldDB" id="A0AAV4FW42"/>
<gene>
    <name evidence="1" type="ORF">ElyMa_005812200</name>
</gene>
<accession>A0AAV4FW42</accession>
<proteinExistence type="predicted"/>
<reference evidence="1 2" key="1">
    <citation type="journal article" date="2021" name="Elife">
        <title>Chloroplast acquisition without the gene transfer in kleptoplastic sea slugs, Plakobranchus ocellatus.</title>
        <authorList>
            <person name="Maeda T."/>
            <person name="Takahashi S."/>
            <person name="Yoshida T."/>
            <person name="Shimamura S."/>
            <person name="Takaki Y."/>
            <person name="Nagai Y."/>
            <person name="Toyoda A."/>
            <person name="Suzuki Y."/>
            <person name="Arimoto A."/>
            <person name="Ishii H."/>
            <person name="Satoh N."/>
            <person name="Nishiyama T."/>
            <person name="Hasebe M."/>
            <person name="Maruyama T."/>
            <person name="Minagawa J."/>
            <person name="Obokata J."/>
            <person name="Shigenobu S."/>
        </authorList>
    </citation>
    <scope>NUCLEOTIDE SEQUENCE [LARGE SCALE GENOMIC DNA]</scope>
</reference>
<evidence type="ECO:0000313" key="1">
    <source>
        <dbReference type="EMBL" id="GFR76938.1"/>
    </source>
</evidence>
<sequence length="123" mass="13773">MTVLDPDSHKCPRTIMISSPAYLTLSTDFSQQPIHLFKSEKDMVWLVLILLDVDCILSGYPTDILPQTMFLEGTSSKRLSHETAMKIHHILPTKVNSMTHLLKGGSVSRSDPGKIFRCMSGRT</sequence>
<comment type="caution">
    <text evidence="1">The sequence shown here is derived from an EMBL/GenBank/DDBJ whole genome shotgun (WGS) entry which is preliminary data.</text>
</comment>
<name>A0AAV4FW42_9GAST</name>
<evidence type="ECO:0000313" key="2">
    <source>
        <dbReference type="Proteomes" id="UP000762676"/>
    </source>
</evidence>
<dbReference type="Proteomes" id="UP000762676">
    <property type="component" value="Unassembled WGS sequence"/>
</dbReference>
<dbReference type="EMBL" id="BMAT01011670">
    <property type="protein sequence ID" value="GFR76938.1"/>
    <property type="molecule type" value="Genomic_DNA"/>
</dbReference>
<protein>
    <submittedName>
        <fullName evidence="1">Uncharacterized protein</fullName>
    </submittedName>
</protein>
<organism evidence="1 2">
    <name type="scientific">Elysia marginata</name>
    <dbReference type="NCBI Taxonomy" id="1093978"/>
    <lineage>
        <taxon>Eukaryota</taxon>
        <taxon>Metazoa</taxon>
        <taxon>Spiralia</taxon>
        <taxon>Lophotrochozoa</taxon>
        <taxon>Mollusca</taxon>
        <taxon>Gastropoda</taxon>
        <taxon>Heterobranchia</taxon>
        <taxon>Euthyneura</taxon>
        <taxon>Panpulmonata</taxon>
        <taxon>Sacoglossa</taxon>
        <taxon>Placobranchoidea</taxon>
        <taxon>Plakobranchidae</taxon>
        <taxon>Elysia</taxon>
    </lineage>
</organism>